<evidence type="ECO:0000313" key="1">
    <source>
        <dbReference type="EMBL" id="KAF0717355.1"/>
    </source>
</evidence>
<evidence type="ECO:0000313" key="2">
    <source>
        <dbReference type="EMBL" id="VFT79542.1"/>
    </source>
</evidence>
<gene>
    <name evidence="2" type="primary">Aste57867_2340</name>
    <name evidence="1" type="ORF">As57867_002335</name>
    <name evidence="2" type="ORF">ASTE57867_2340</name>
</gene>
<dbReference type="AlphaFoldDB" id="A0A485K7F3"/>
<accession>A0A485K7F3</accession>
<dbReference type="OrthoDB" id="19885at2759"/>
<keyword evidence="3" id="KW-1185">Reference proteome</keyword>
<dbReference type="Proteomes" id="UP000332933">
    <property type="component" value="Unassembled WGS sequence"/>
</dbReference>
<proteinExistence type="predicted"/>
<sequence length="695" mass="77975">MESEMIQKDAIISSPHVLQQESLQFRLTGREEAIQSATKCYMTIIEGSTTTAIDRTKRTIPVCSGISGLGKTRMLEEGILILRDVLKEKGLEDEFNCIACVIVPYSNGYSPRPVERTMSIEASFSWRLLFRFFLAANCLLQFDEWFRKRLPSNGDELTLKLALEVIQHKLYERLGNPPRLYLFLGIDEYQKIEKVGALQNNSDTTTLRELVETIGNVLCAQASKLVLLPMFAGTDLHVISSIANASNFVTQRLPMSLLTIRQVFSFVQSTQKFARLLDYSQVCRNLFFLGGVPRWVVEYLLALKTESNVLSLEMIEKCYTTITDTYVTSAFSVLNPRQRLRLAAFALSGRRVQPDELFDDNLTWSRLRDSSICLLSPRSDLDGRVRCKINVPYSLFLQIEAPSTASEAEVSFVFALKDLFKFVDSKLFDILPWQSCEVFGACFYALRINALLVLGHSTVILGDLLHGAKMDDETSAIQVKLVLSRVFRCAEKFGPTTGQILTRLGNTLETIDWISSGCIAMNDEGGEGVDIFFALEHAVTCQVVVVVDQRKRRFGKFQPSQASIYLDKLSQSPSFLTNAILLRGVMNCVSISNLATFTVPSNCFLISGGQNDEYHGALSYHPACSPFISVNTANKTAIKSLFKGTDNQVDMVVEEILRKRAEPDGGFSEEDDLHSIIHAKKVRVELDSEFLEFSY</sequence>
<protein>
    <submittedName>
        <fullName evidence="2">Aste57867_2340 protein</fullName>
    </submittedName>
</protein>
<dbReference type="EMBL" id="VJMH01000264">
    <property type="protein sequence ID" value="KAF0717355.1"/>
    <property type="molecule type" value="Genomic_DNA"/>
</dbReference>
<dbReference type="EMBL" id="CAADRA010000264">
    <property type="protein sequence ID" value="VFT79542.1"/>
    <property type="molecule type" value="Genomic_DNA"/>
</dbReference>
<name>A0A485K7F3_9STRA</name>
<reference evidence="2 3" key="1">
    <citation type="submission" date="2019-03" db="EMBL/GenBank/DDBJ databases">
        <authorList>
            <person name="Gaulin E."/>
            <person name="Dumas B."/>
        </authorList>
    </citation>
    <scope>NUCLEOTIDE SEQUENCE [LARGE SCALE GENOMIC DNA]</scope>
    <source>
        <strain evidence="2">CBS 568.67</strain>
    </source>
</reference>
<evidence type="ECO:0000313" key="3">
    <source>
        <dbReference type="Proteomes" id="UP000332933"/>
    </source>
</evidence>
<reference evidence="1" key="2">
    <citation type="submission" date="2019-06" db="EMBL/GenBank/DDBJ databases">
        <title>Genomics analysis of Aphanomyces spp. identifies a new class of oomycete effector associated with host adaptation.</title>
        <authorList>
            <person name="Gaulin E."/>
        </authorList>
    </citation>
    <scope>NUCLEOTIDE SEQUENCE</scope>
    <source>
        <strain evidence="1">CBS 578.67</strain>
    </source>
</reference>
<organism evidence="2 3">
    <name type="scientific">Aphanomyces stellatus</name>
    <dbReference type="NCBI Taxonomy" id="120398"/>
    <lineage>
        <taxon>Eukaryota</taxon>
        <taxon>Sar</taxon>
        <taxon>Stramenopiles</taxon>
        <taxon>Oomycota</taxon>
        <taxon>Saprolegniomycetes</taxon>
        <taxon>Saprolegniales</taxon>
        <taxon>Verrucalvaceae</taxon>
        <taxon>Aphanomyces</taxon>
    </lineage>
</organism>